<dbReference type="InterPro" id="IPR007577">
    <property type="entry name" value="GlycoTrfase_DXD_sugar-bd_CS"/>
</dbReference>
<dbReference type="EMBL" id="AGZO01000036">
    <property type="protein sequence ID" value="EKN08322.1"/>
    <property type="molecule type" value="Genomic_DNA"/>
</dbReference>
<comment type="caution">
    <text evidence="2">The sequence shown here is derived from an EMBL/GenBank/DDBJ whole genome shotgun (WGS) entry which is preliminary data.</text>
</comment>
<keyword evidence="1" id="KW-0808">Transferase</keyword>
<reference evidence="2 3" key="1">
    <citation type="submission" date="2012-02" db="EMBL/GenBank/DDBJ databases">
        <title>The Genome Sequence of Parabacteroides goldsteinii CL02T12C30.</title>
        <authorList>
            <consortium name="The Broad Institute Genome Sequencing Platform"/>
            <person name="Earl A."/>
            <person name="Ward D."/>
            <person name="Feldgarden M."/>
            <person name="Gevers D."/>
            <person name="Zitomersky N.L."/>
            <person name="Coyne M.J."/>
            <person name="Comstock L.E."/>
            <person name="Young S.K."/>
            <person name="Zeng Q."/>
            <person name="Gargeya S."/>
            <person name="Fitzgerald M."/>
            <person name="Haas B."/>
            <person name="Abouelleil A."/>
            <person name="Alvarado L."/>
            <person name="Arachchi H.M."/>
            <person name="Berlin A."/>
            <person name="Chapman S.B."/>
            <person name="Gearin G."/>
            <person name="Goldberg J."/>
            <person name="Griggs A."/>
            <person name="Gujja S."/>
            <person name="Hansen M."/>
            <person name="Heiman D."/>
            <person name="Howarth C."/>
            <person name="Larimer J."/>
            <person name="Lui A."/>
            <person name="MacDonald P.J.P."/>
            <person name="McCowen C."/>
            <person name="Montmayeur A."/>
            <person name="Murphy C."/>
            <person name="Neiman D."/>
            <person name="Pearson M."/>
            <person name="Priest M."/>
            <person name="Roberts A."/>
            <person name="Saif S."/>
            <person name="Shea T."/>
            <person name="Sisk P."/>
            <person name="Stolte C."/>
            <person name="Sykes S."/>
            <person name="Wortman J."/>
            <person name="Nusbaum C."/>
            <person name="Birren B."/>
        </authorList>
    </citation>
    <scope>NUCLEOTIDE SEQUENCE [LARGE SCALE GENOMIC DNA]</scope>
    <source>
        <strain evidence="2 3">CL02T12C30</strain>
    </source>
</reference>
<dbReference type="InterPro" id="IPR051706">
    <property type="entry name" value="Glycosyltransferase_domain"/>
</dbReference>
<dbReference type="AlphaFoldDB" id="K5Y5B5"/>
<evidence type="ECO:0008006" key="4">
    <source>
        <dbReference type="Google" id="ProtNLM"/>
    </source>
</evidence>
<dbReference type="Pfam" id="PF04488">
    <property type="entry name" value="Gly_transf_sug"/>
    <property type="match status" value="1"/>
</dbReference>
<dbReference type="GO" id="GO:0016020">
    <property type="term" value="C:membrane"/>
    <property type="evidence" value="ECO:0007669"/>
    <property type="project" value="GOC"/>
</dbReference>
<accession>K5Y5B5</accession>
<dbReference type="SUPFAM" id="SSF53448">
    <property type="entry name" value="Nucleotide-diphospho-sugar transferases"/>
    <property type="match status" value="1"/>
</dbReference>
<dbReference type="InterPro" id="IPR029044">
    <property type="entry name" value="Nucleotide-diphossugar_trans"/>
</dbReference>
<organism evidence="2 3">
    <name type="scientific">Parabacteroides goldsteinii CL02T12C30</name>
    <dbReference type="NCBI Taxonomy" id="999418"/>
    <lineage>
        <taxon>Bacteria</taxon>
        <taxon>Pseudomonadati</taxon>
        <taxon>Bacteroidota</taxon>
        <taxon>Bacteroidia</taxon>
        <taxon>Bacteroidales</taxon>
        <taxon>Tannerellaceae</taxon>
        <taxon>Parabacteroides</taxon>
    </lineage>
</organism>
<protein>
    <recommendedName>
        <fullName evidence="4">Glycosyl transferase</fullName>
    </recommendedName>
</protein>
<gene>
    <name evidence="2" type="ORF">HMPREF1076_04741</name>
</gene>
<dbReference type="GO" id="GO:0051999">
    <property type="term" value="P:mannosyl-inositol phosphorylceramide biosynthetic process"/>
    <property type="evidence" value="ECO:0007669"/>
    <property type="project" value="TreeGrafter"/>
</dbReference>
<proteinExistence type="predicted"/>
<dbReference type="PANTHER" id="PTHR32385">
    <property type="entry name" value="MANNOSYL PHOSPHORYLINOSITOL CERAMIDE SYNTHASE"/>
    <property type="match status" value="1"/>
</dbReference>
<evidence type="ECO:0000313" key="3">
    <source>
        <dbReference type="Proteomes" id="UP000006330"/>
    </source>
</evidence>
<name>K5Y5B5_9BACT</name>
<dbReference type="PANTHER" id="PTHR32385:SF15">
    <property type="entry name" value="INOSITOL PHOSPHOCERAMIDE MANNOSYLTRANSFERASE 1"/>
    <property type="match status" value="1"/>
</dbReference>
<dbReference type="Proteomes" id="UP000006330">
    <property type="component" value="Unassembled WGS sequence"/>
</dbReference>
<dbReference type="HOGENOM" id="CLU_073547_2_0_10"/>
<dbReference type="PATRIC" id="fig|999418.3.peg.4805"/>
<sequence>MIPKKIHYCWFGGNPLPSLALKCIESWRKYLPDYEIKEWNESNFDLSYNDYVREAYEARKWAFITDVVRLYAMVTEGGIYMDTDVEVLKSLDSLLSYDAVSGFESETRIPTGLMACRKGHPLFEELLREYDGIHFKRFDGSLDMTTNVTRITNTCLKYGFVPNNQKQTVNGFTLLPKDYLCPIEQDGHILRLTSNTLTIHHFAGSWVEGSHKFKRNVARFLGGRLSGTIVRMKHSLIRLFSLGQKRENR</sequence>
<dbReference type="Gene3D" id="3.90.550.20">
    <property type="match status" value="1"/>
</dbReference>
<dbReference type="GO" id="GO:0000030">
    <property type="term" value="F:mannosyltransferase activity"/>
    <property type="evidence" value="ECO:0007669"/>
    <property type="project" value="TreeGrafter"/>
</dbReference>
<evidence type="ECO:0000313" key="2">
    <source>
        <dbReference type="EMBL" id="EKN08322.1"/>
    </source>
</evidence>
<evidence type="ECO:0000256" key="1">
    <source>
        <dbReference type="ARBA" id="ARBA00022679"/>
    </source>
</evidence>